<dbReference type="PANTHER" id="PTHR12461:SF98">
    <property type="entry name" value="CUPIN-LIKE DOMAIN-CONTAINING PROTEIN"/>
    <property type="match status" value="1"/>
</dbReference>
<evidence type="ECO:0000259" key="2">
    <source>
        <dbReference type="PROSITE" id="PS51184"/>
    </source>
</evidence>
<dbReference type="PANTHER" id="PTHR12461">
    <property type="entry name" value="HYPOXIA-INDUCIBLE FACTOR 1 ALPHA INHIBITOR-RELATED"/>
    <property type="match status" value="1"/>
</dbReference>
<feature type="compositionally biased region" description="Low complexity" evidence="1">
    <location>
        <begin position="397"/>
        <end position="410"/>
    </location>
</feature>
<dbReference type="PROSITE" id="PS51184">
    <property type="entry name" value="JMJC"/>
    <property type="match status" value="1"/>
</dbReference>
<gene>
    <name evidence="3" type="ORF">SELO1098_LOCUS5037</name>
</gene>
<feature type="region of interest" description="Disordered" evidence="1">
    <location>
        <begin position="397"/>
        <end position="444"/>
    </location>
</feature>
<dbReference type="InterPro" id="IPR027417">
    <property type="entry name" value="P-loop_NTPase"/>
</dbReference>
<dbReference type="EMBL" id="HBIC01010252">
    <property type="protein sequence ID" value="CAE0276208.1"/>
    <property type="molecule type" value="Transcribed_RNA"/>
</dbReference>
<dbReference type="SUPFAM" id="SSF52540">
    <property type="entry name" value="P-loop containing nucleoside triphosphate hydrolases"/>
    <property type="match status" value="1"/>
</dbReference>
<dbReference type="Gene3D" id="2.60.120.10">
    <property type="entry name" value="Jelly Rolls"/>
    <property type="match status" value="1"/>
</dbReference>
<evidence type="ECO:0000313" key="3">
    <source>
        <dbReference type="EMBL" id="CAE0276208.1"/>
    </source>
</evidence>
<reference evidence="3" key="1">
    <citation type="submission" date="2021-01" db="EMBL/GenBank/DDBJ databases">
        <authorList>
            <person name="Corre E."/>
            <person name="Pelletier E."/>
            <person name="Niang G."/>
            <person name="Scheremetjew M."/>
            <person name="Finn R."/>
            <person name="Kale V."/>
            <person name="Holt S."/>
            <person name="Cochrane G."/>
            <person name="Meng A."/>
            <person name="Brown T."/>
            <person name="Cohen L."/>
        </authorList>
    </citation>
    <scope>NUCLEOTIDE SEQUENCE</scope>
    <source>
        <strain evidence="3">CCAP 955/1</strain>
    </source>
</reference>
<sequence length="789" mass="89426">MSLESDPVVILCKLNFQKYAESPHLSPMFKDLVGNSKCMGANRRRESLKTLMQEIADNPNDPNSRVVPPNGFVFHESRVGSTLIANFMASDPYAMVFSESTPMASAMLHCESCTHEYNVQLFRDVTTLMGRSPFHKHLFFKFQSITVTSMNIALEAFPDVPWAFVYRQPVQTMMSHLDPAKSNNQANAPCMRSKRHPPRDVQEAITQFAPGWSAPNEAWCAAHLNMLCNYAIRNFEKYGTRVDPATNQVVQRGVLIPYDSLPGFVPQILLPLFRINPLPPSWLQKITDESNFYSKSRGAKIRVFQGDSKDKDTRATEQIQLYAEKMLSPSYALLEEKARLSLQAVDPSFVKTVTSKNNVAESEFNWKMVSPLPSVAEHRAKVSAGAILRNAGLFASGASSSSGDNAVSSAPVAGGRSGMRVNKEETEQEHTHAANGGHSSLEGLGHSSVLEEKEFQSWLPFANHHHSRPIQPANCPYHPESTYPTAYSMLDITNNWNPDSTDIPPMHYDTLCHFDYANETQRESAYLYRAAEVPFVAYNIPEVDAVVKKWSDVDYMHSLLGGKKYRTETSEDNHFMYWRQARNTFLRTAEGANWKPPTSIVSTTFEEWVEFAVKNQNKSIEDRDHQYFRVSSDLGSNWLYDELPFFQPKKSLLLVEPREQKGIHCRFGMRSVIAEAHFDGTRNSVVELAGMRRWILTHPNQCENMHMLKSDHPSGRHSAVDWSKVDLEKYPNFAKVKGNEVILLPGDFLFVPTFWIHYIVSLNLNIQCNSRSGKWPGYDKDIHKCGFRS</sequence>
<feature type="domain" description="JmjC" evidence="2">
    <location>
        <begin position="632"/>
        <end position="787"/>
    </location>
</feature>
<dbReference type="AlphaFoldDB" id="A0A7S3GTU2"/>
<evidence type="ECO:0000256" key="1">
    <source>
        <dbReference type="SAM" id="MobiDB-lite"/>
    </source>
</evidence>
<dbReference type="SUPFAM" id="SSF51197">
    <property type="entry name" value="Clavaminate synthase-like"/>
    <property type="match status" value="1"/>
</dbReference>
<feature type="compositionally biased region" description="Basic and acidic residues" evidence="1">
    <location>
        <begin position="421"/>
        <end position="432"/>
    </location>
</feature>
<name>A0A7S3GTU2_9STRA</name>
<dbReference type="InterPro" id="IPR003347">
    <property type="entry name" value="JmjC_dom"/>
</dbReference>
<dbReference type="Pfam" id="PF13621">
    <property type="entry name" value="Cupin_8"/>
    <property type="match status" value="1"/>
</dbReference>
<proteinExistence type="predicted"/>
<protein>
    <recommendedName>
        <fullName evidence="2">JmjC domain-containing protein</fullName>
    </recommendedName>
</protein>
<dbReference type="SMART" id="SM00558">
    <property type="entry name" value="JmjC"/>
    <property type="match status" value="1"/>
</dbReference>
<dbReference type="InterPro" id="IPR041667">
    <property type="entry name" value="Cupin_8"/>
</dbReference>
<dbReference type="InterPro" id="IPR014710">
    <property type="entry name" value="RmlC-like_jellyroll"/>
</dbReference>
<accession>A0A7S3GTU2</accession>
<organism evidence="3">
    <name type="scientific">Spumella elongata</name>
    <dbReference type="NCBI Taxonomy" id="89044"/>
    <lineage>
        <taxon>Eukaryota</taxon>
        <taxon>Sar</taxon>
        <taxon>Stramenopiles</taxon>
        <taxon>Ochrophyta</taxon>
        <taxon>Chrysophyceae</taxon>
        <taxon>Chromulinales</taxon>
        <taxon>Chromulinaceae</taxon>
        <taxon>Spumella</taxon>
    </lineage>
</organism>